<protein>
    <submittedName>
        <fullName evidence="1">Uncharacterized protein</fullName>
    </submittedName>
</protein>
<name>A0A8K0JJ07_9TREE</name>
<gene>
    <name evidence="1" type="ORF">FFLO_04322</name>
</gene>
<sequence length="330" mass="36830">MDPVQEINLASVLTKEEQPDLNNVDSFRKRQTRLADHVQQIASRSYGTGKYALKKKTEKGNLLDRWKVEEIHSVETVQNQYPTVPSQNSIFEGSQFSSTFGQEHLLGYIPTTQTESFVHAPSLDWEQQQGCQFNIDPSIPTPDWDMALKDNSLRAPYKPMSVEVTPSDDLELYNLDDQDFSFQALDMDSVAKGEEDGGMLLDPDGNAVDTLAMQSLKDAAALIGCTQSSIAKALKKRGETKGILRNTWKVEACDSPKITENNRYMIKQLDGAEFPGTDGNPVDKLFMPTFKEIAAFIGCSEFAITNALRKPGAKKGSIRSTWKIEVCKYD</sequence>
<dbReference type="EMBL" id="JABELV010000090">
    <property type="protein sequence ID" value="KAG7531462.1"/>
    <property type="molecule type" value="Genomic_DNA"/>
</dbReference>
<proteinExistence type="predicted"/>
<evidence type="ECO:0000313" key="1">
    <source>
        <dbReference type="EMBL" id="KAG7531462.1"/>
    </source>
</evidence>
<dbReference type="AlphaFoldDB" id="A0A8K0JJ07"/>
<keyword evidence="2" id="KW-1185">Reference proteome</keyword>
<accession>A0A8K0JJ07</accession>
<dbReference type="Proteomes" id="UP000812966">
    <property type="component" value="Unassembled WGS sequence"/>
</dbReference>
<organism evidence="1 2">
    <name type="scientific">Filobasidium floriforme</name>
    <dbReference type="NCBI Taxonomy" id="5210"/>
    <lineage>
        <taxon>Eukaryota</taxon>
        <taxon>Fungi</taxon>
        <taxon>Dikarya</taxon>
        <taxon>Basidiomycota</taxon>
        <taxon>Agaricomycotina</taxon>
        <taxon>Tremellomycetes</taxon>
        <taxon>Filobasidiales</taxon>
        <taxon>Filobasidiaceae</taxon>
        <taxon>Filobasidium</taxon>
    </lineage>
</organism>
<evidence type="ECO:0000313" key="2">
    <source>
        <dbReference type="Proteomes" id="UP000812966"/>
    </source>
</evidence>
<reference evidence="1" key="1">
    <citation type="submission" date="2020-04" db="EMBL/GenBank/DDBJ databases">
        <title>Analysis of mating type loci in Filobasidium floriforme.</title>
        <authorList>
            <person name="Nowrousian M."/>
        </authorList>
    </citation>
    <scope>NUCLEOTIDE SEQUENCE</scope>
    <source>
        <strain evidence="1">CBS 6242</strain>
    </source>
</reference>
<comment type="caution">
    <text evidence="1">The sequence shown here is derived from an EMBL/GenBank/DDBJ whole genome shotgun (WGS) entry which is preliminary data.</text>
</comment>